<evidence type="ECO:0000256" key="1">
    <source>
        <dbReference type="ARBA" id="ARBA00022574"/>
    </source>
</evidence>
<dbReference type="PROSITE" id="PS50082">
    <property type="entry name" value="WD_REPEATS_2"/>
    <property type="match status" value="3"/>
</dbReference>
<dbReference type="AlphaFoldDB" id="A0A8J4QZM4"/>
<evidence type="ECO:0000256" key="3">
    <source>
        <dbReference type="PROSITE-ProRule" id="PRU00221"/>
    </source>
</evidence>
<dbReference type="InterPro" id="IPR020472">
    <property type="entry name" value="WD40_PAC1"/>
</dbReference>
<dbReference type="InterPro" id="IPR001680">
    <property type="entry name" value="WD40_rpt"/>
</dbReference>
<accession>A0A8J4QZM4</accession>
<dbReference type="PROSITE" id="PS00678">
    <property type="entry name" value="WD_REPEATS_1"/>
    <property type="match status" value="1"/>
</dbReference>
<organism evidence="4 5">
    <name type="scientific">Castanea mollissima</name>
    <name type="common">Chinese chestnut</name>
    <dbReference type="NCBI Taxonomy" id="60419"/>
    <lineage>
        <taxon>Eukaryota</taxon>
        <taxon>Viridiplantae</taxon>
        <taxon>Streptophyta</taxon>
        <taxon>Embryophyta</taxon>
        <taxon>Tracheophyta</taxon>
        <taxon>Spermatophyta</taxon>
        <taxon>Magnoliopsida</taxon>
        <taxon>eudicotyledons</taxon>
        <taxon>Gunneridae</taxon>
        <taxon>Pentapetalae</taxon>
        <taxon>rosids</taxon>
        <taxon>fabids</taxon>
        <taxon>Fagales</taxon>
        <taxon>Fagaceae</taxon>
        <taxon>Castanea</taxon>
    </lineage>
</organism>
<dbReference type="PRINTS" id="PR00320">
    <property type="entry name" value="GPROTEINBRPT"/>
</dbReference>
<comment type="caution">
    <text evidence="4">The sequence shown here is derived from an EMBL/GenBank/DDBJ whole genome shotgun (WGS) entry which is preliminary data.</text>
</comment>
<dbReference type="InterPro" id="IPR036322">
    <property type="entry name" value="WD40_repeat_dom_sf"/>
</dbReference>
<dbReference type="OrthoDB" id="10251381at2759"/>
<dbReference type="Gene3D" id="2.130.10.10">
    <property type="entry name" value="YVTN repeat-like/Quinoprotein amine dehydrogenase"/>
    <property type="match status" value="1"/>
</dbReference>
<evidence type="ECO:0000313" key="5">
    <source>
        <dbReference type="Proteomes" id="UP000737018"/>
    </source>
</evidence>
<dbReference type="SMART" id="SM00320">
    <property type="entry name" value="WD40"/>
    <property type="match status" value="3"/>
</dbReference>
<keyword evidence="2" id="KW-0677">Repeat</keyword>
<name>A0A8J4QZM4_9ROSI</name>
<dbReference type="EMBL" id="JRKL02001769">
    <property type="protein sequence ID" value="KAF3962130.1"/>
    <property type="molecule type" value="Genomic_DNA"/>
</dbReference>
<reference evidence="4" key="1">
    <citation type="submission" date="2020-03" db="EMBL/GenBank/DDBJ databases">
        <title>Castanea mollissima Vanexum genome sequencing.</title>
        <authorList>
            <person name="Staton M."/>
        </authorList>
    </citation>
    <scope>NUCLEOTIDE SEQUENCE</scope>
    <source>
        <tissue evidence="4">Leaf</tissue>
    </source>
</reference>
<dbReference type="InterPro" id="IPR015943">
    <property type="entry name" value="WD40/YVTN_repeat-like_dom_sf"/>
</dbReference>
<feature type="repeat" description="WD" evidence="3">
    <location>
        <begin position="149"/>
        <end position="189"/>
    </location>
</feature>
<protein>
    <submittedName>
        <fullName evidence="4">Uncharacterized protein</fullName>
    </submittedName>
</protein>
<keyword evidence="1 3" id="KW-0853">WD repeat</keyword>
<dbReference type="PANTHER" id="PTHR19855">
    <property type="entry name" value="WD40 REPEAT PROTEIN 12, 37"/>
    <property type="match status" value="1"/>
</dbReference>
<evidence type="ECO:0000256" key="2">
    <source>
        <dbReference type="ARBA" id="ARBA00022737"/>
    </source>
</evidence>
<feature type="repeat" description="WD" evidence="3">
    <location>
        <begin position="27"/>
        <end position="72"/>
    </location>
</feature>
<gene>
    <name evidence="4" type="ORF">CMV_013322</name>
</gene>
<dbReference type="Proteomes" id="UP000737018">
    <property type="component" value="Unassembled WGS sequence"/>
</dbReference>
<dbReference type="InterPro" id="IPR019775">
    <property type="entry name" value="WD40_repeat_CS"/>
</dbReference>
<dbReference type="SUPFAM" id="SSF50978">
    <property type="entry name" value="WD40 repeat-like"/>
    <property type="match status" value="1"/>
</dbReference>
<keyword evidence="5" id="KW-1185">Reference proteome</keyword>
<sequence length="254" mass="27900">MIGFIVTGCYDSLARVWKAAGESTHILEGHSDVIASVGVINRKGVEGITVATASKDRTLRLWKFDTEDSINNPIRIRAFKILRGHTKSVQCVAAQNTGDMVCSGSWDSTIKLWQTNDSQSDGDLVSIKKRKGNDQADESQLEGEAVSTLVGHTQCVSSVVWPQQETIYSASWDHSVRLWDAETSKNSSDIFCTKVLNCLMLEVKVLLSLQLVVLIPFLGYGILINQELLLRSFSSCLTLPGFRLASGMTNLGFI</sequence>
<proteinExistence type="predicted"/>
<evidence type="ECO:0000313" key="4">
    <source>
        <dbReference type="EMBL" id="KAF3962130.1"/>
    </source>
</evidence>
<feature type="repeat" description="WD" evidence="3">
    <location>
        <begin position="82"/>
        <end position="123"/>
    </location>
</feature>
<dbReference type="PANTHER" id="PTHR19855:SF11">
    <property type="entry name" value="RIBOSOME BIOGENESIS PROTEIN WDR12"/>
    <property type="match status" value="1"/>
</dbReference>
<dbReference type="Pfam" id="PF00400">
    <property type="entry name" value="WD40"/>
    <property type="match status" value="3"/>
</dbReference>
<dbReference type="PROSITE" id="PS50294">
    <property type="entry name" value="WD_REPEATS_REGION"/>
    <property type="match status" value="2"/>
</dbReference>